<dbReference type="GO" id="GO:0033072">
    <property type="term" value="P:vancomycin biosynthetic process"/>
    <property type="evidence" value="ECO:0007669"/>
    <property type="project" value="UniProtKB-ARBA"/>
</dbReference>
<evidence type="ECO:0000259" key="1">
    <source>
        <dbReference type="Pfam" id="PF03033"/>
    </source>
</evidence>
<dbReference type="GO" id="GO:0005975">
    <property type="term" value="P:carbohydrate metabolic process"/>
    <property type="evidence" value="ECO:0007669"/>
    <property type="project" value="InterPro"/>
</dbReference>
<dbReference type="SUPFAM" id="SSF53756">
    <property type="entry name" value="UDP-Glycosyltransferase/glycogen phosphorylase"/>
    <property type="match status" value="1"/>
</dbReference>
<keyword evidence="4" id="KW-1185">Reference proteome</keyword>
<dbReference type="GO" id="GO:0008194">
    <property type="term" value="F:UDP-glycosyltransferase activity"/>
    <property type="evidence" value="ECO:0007669"/>
    <property type="project" value="InterPro"/>
</dbReference>
<proteinExistence type="predicted"/>
<feature type="domain" description="Erythromycin biosynthesis protein CIII-like C-terminal" evidence="2">
    <location>
        <begin position="310"/>
        <end position="398"/>
    </location>
</feature>
<reference evidence="3 4" key="1">
    <citation type="submission" date="2017-03" db="EMBL/GenBank/DDBJ databases">
        <authorList>
            <person name="Afonso C.L."/>
            <person name="Miller P.J."/>
            <person name="Scott M.A."/>
            <person name="Spackman E."/>
            <person name="Goraichik I."/>
            <person name="Dimitrov K.M."/>
            <person name="Suarez D.L."/>
            <person name="Swayne D.E."/>
        </authorList>
    </citation>
    <scope>NUCLEOTIDE SEQUENCE [LARGE SCALE GENOMIC DNA]</scope>
    <source>
        <strain evidence="3 4">CECT 7680</strain>
    </source>
</reference>
<feature type="domain" description="Glycosyltransferase family 28 N-terminal" evidence="1">
    <location>
        <begin position="9"/>
        <end position="61"/>
    </location>
</feature>
<dbReference type="InterPro" id="IPR004276">
    <property type="entry name" value="GlycoTrans_28_N"/>
</dbReference>
<dbReference type="CDD" id="cd03784">
    <property type="entry name" value="GT1_Gtf-like"/>
    <property type="match status" value="1"/>
</dbReference>
<dbReference type="EC" id="4.3.3.5" evidence="3"/>
<keyword evidence="3" id="KW-0456">Lyase</keyword>
<sequence length="426" mass="46455">MRQGKPYHVLLATIGSAGDVFPYMEIGRVLKAQGHRVTLMTTPLLAEMVADHGLDFAPFGDLDQLKSAAKDPKIHGEASGPGAFWDRLVAPNLLAIRRFVEALPKEEHPVVLCHTFLVPAAALARSAGRPITIINPILQPAFIRSALTRQTFGVPKLGPVTFGRWMPAALRRLITRKGEDRMINAPMLPALNALRHETGLPPVESFFGHIQEAADLYVPLFPTWFAAPQADWPAPRVQGDFIFYQALKSQAVSPELQGFLDSGPAPVVFTAGTGNFQANRLYSIAIPVLKRLGLRAVFLTHVRDQLPDPLPEGMLWQPYAPFDKILPSACALVQHGGIGTTAEALRAGVPQLVTPFGYDQYDNARRIREMGAGTSVPFQHLTEEKFEKALSGLLATNRRRPTFAGSMATEEIVAAIFEAIGPASRS</sequence>
<dbReference type="Gene3D" id="3.40.50.2000">
    <property type="entry name" value="Glycogen Phosphorylase B"/>
    <property type="match status" value="2"/>
</dbReference>
<accession>A0A1Y5RVR5</accession>
<dbReference type="PANTHER" id="PTHR48050:SF13">
    <property type="entry name" value="STEROL 3-BETA-GLUCOSYLTRANSFERASE UGT80A2"/>
    <property type="match status" value="1"/>
</dbReference>
<dbReference type="GO" id="GO:0016829">
    <property type="term" value="F:lyase activity"/>
    <property type="evidence" value="ECO:0007669"/>
    <property type="project" value="UniProtKB-KW"/>
</dbReference>
<dbReference type="Proteomes" id="UP000193409">
    <property type="component" value="Unassembled WGS sequence"/>
</dbReference>
<dbReference type="PANTHER" id="PTHR48050">
    <property type="entry name" value="STEROL 3-BETA-GLUCOSYLTRANSFERASE"/>
    <property type="match status" value="1"/>
</dbReference>
<dbReference type="InterPro" id="IPR050426">
    <property type="entry name" value="Glycosyltransferase_28"/>
</dbReference>
<evidence type="ECO:0000313" key="3">
    <source>
        <dbReference type="EMBL" id="SLN23934.1"/>
    </source>
</evidence>
<name>A0A1Y5RVR5_9RHOB</name>
<dbReference type="OrthoDB" id="9805366at2"/>
<dbReference type="InterPro" id="IPR010610">
    <property type="entry name" value="EryCIII-like_C"/>
</dbReference>
<evidence type="ECO:0000313" key="4">
    <source>
        <dbReference type="Proteomes" id="UP000193409"/>
    </source>
</evidence>
<evidence type="ECO:0000259" key="2">
    <source>
        <dbReference type="Pfam" id="PF06722"/>
    </source>
</evidence>
<dbReference type="AlphaFoldDB" id="A0A1Y5RVR5"/>
<dbReference type="Pfam" id="PF03033">
    <property type="entry name" value="Glyco_transf_28"/>
    <property type="match status" value="1"/>
</dbReference>
<dbReference type="RefSeq" id="WP_139838556.1">
    <property type="nucleotide sequence ID" value="NZ_FWFQ01000005.1"/>
</dbReference>
<dbReference type="EMBL" id="FWFQ01000005">
    <property type="protein sequence ID" value="SLN23934.1"/>
    <property type="molecule type" value="Genomic_DNA"/>
</dbReference>
<dbReference type="GO" id="GO:0016758">
    <property type="term" value="F:hexosyltransferase activity"/>
    <property type="evidence" value="ECO:0007669"/>
    <property type="project" value="InterPro"/>
</dbReference>
<protein>
    <submittedName>
        <fullName evidence="3">4'-demethylrebeccamycin synthase</fullName>
        <ecNumber evidence="3">4.3.3.5</ecNumber>
    </submittedName>
</protein>
<gene>
    <name evidence="3" type="primary">rebG</name>
    <name evidence="3" type="ORF">PSA7680_00982</name>
</gene>
<organism evidence="3 4">
    <name type="scientific">Pseudoruegeria aquimaris</name>
    <dbReference type="NCBI Taxonomy" id="393663"/>
    <lineage>
        <taxon>Bacteria</taxon>
        <taxon>Pseudomonadati</taxon>
        <taxon>Pseudomonadota</taxon>
        <taxon>Alphaproteobacteria</taxon>
        <taxon>Rhodobacterales</taxon>
        <taxon>Roseobacteraceae</taxon>
        <taxon>Pseudoruegeria</taxon>
    </lineage>
</organism>
<dbReference type="InterPro" id="IPR002213">
    <property type="entry name" value="UDP_glucos_trans"/>
</dbReference>
<dbReference type="Pfam" id="PF06722">
    <property type="entry name" value="EryCIII-like_C"/>
    <property type="match status" value="1"/>
</dbReference>